<feature type="domain" description="IstB-like ATP-binding" evidence="3">
    <location>
        <begin position="9"/>
        <end position="239"/>
    </location>
</feature>
<dbReference type="RefSeq" id="WP_118320308.1">
    <property type="nucleotide sequence ID" value="NZ_QRVM01000041.1"/>
</dbReference>
<evidence type="ECO:0000313" key="5">
    <source>
        <dbReference type="Proteomes" id="UP000285274"/>
    </source>
</evidence>
<dbReference type="InterPro" id="IPR002611">
    <property type="entry name" value="IstB_ATP-bd"/>
</dbReference>
<dbReference type="AlphaFoldDB" id="A0A412IYG8"/>
<evidence type="ECO:0000256" key="2">
    <source>
        <dbReference type="ARBA" id="ARBA00022840"/>
    </source>
</evidence>
<dbReference type="CDD" id="cd00009">
    <property type="entry name" value="AAA"/>
    <property type="match status" value="1"/>
</dbReference>
<dbReference type="NCBIfam" id="NF038214">
    <property type="entry name" value="IS21_help_AAA"/>
    <property type="match status" value="1"/>
</dbReference>
<comment type="caution">
    <text evidence="4">The sequence shown here is derived from an EMBL/GenBank/DDBJ whole genome shotgun (WGS) entry which is preliminary data.</text>
</comment>
<protein>
    <submittedName>
        <fullName evidence="4">AAA family ATPase</fullName>
    </submittedName>
</protein>
<dbReference type="InterPro" id="IPR028350">
    <property type="entry name" value="DNAC/IstB-like"/>
</dbReference>
<dbReference type="Gene3D" id="3.40.50.300">
    <property type="entry name" value="P-loop containing nucleotide triphosphate hydrolases"/>
    <property type="match status" value="1"/>
</dbReference>
<dbReference type="GO" id="GO:0005524">
    <property type="term" value="F:ATP binding"/>
    <property type="evidence" value="ECO:0007669"/>
    <property type="project" value="UniProtKB-KW"/>
</dbReference>
<reference evidence="4 5" key="1">
    <citation type="submission" date="2018-08" db="EMBL/GenBank/DDBJ databases">
        <title>A genome reference for cultivated species of the human gut microbiota.</title>
        <authorList>
            <person name="Zou Y."/>
            <person name="Xue W."/>
            <person name="Luo G."/>
        </authorList>
    </citation>
    <scope>NUCLEOTIDE SEQUENCE [LARGE SCALE GENOMIC DNA]</scope>
    <source>
        <strain evidence="4 5">AF22-10AC</strain>
    </source>
</reference>
<dbReference type="GO" id="GO:0006260">
    <property type="term" value="P:DNA replication"/>
    <property type="evidence" value="ECO:0007669"/>
    <property type="project" value="TreeGrafter"/>
</dbReference>
<dbReference type="SUPFAM" id="SSF52540">
    <property type="entry name" value="P-loop containing nucleoside triphosphate hydrolases"/>
    <property type="match status" value="1"/>
</dbReference>
<organism evidence="4 5">
    <name type="scientific">Holdemanella biformis</name>
    <dbReference type="NCBI Taxonomy" id="1735"/>
    <lineage>
        <taxon>Bacteria</taxon>
        <taxon>Bacillati</taxon>
        <taxon>Bacillota</taxon>
        <taxon>Erysipelotrichia</taxon>
        <taxon>Erysipelotrichales</taxon>
        <taxon>Erysipelotrichaceae</taxon>
        <taxon>Holdemanella</taxon>
    </lineage>
</organism>
<evidence type="ECO:0000256" key="1">
    <source>
        <dbReference type="ARBA" id="ARBA00022741"/>
    </source>
</evidence>
<dbReference type="PANTHER" id="PTHR30050:SF4">
    <property type="entry name" value="ATP-BINDING PROTEIN RV3427C IN INSERTION SEQUENCE-RELATED"/>
    <property type="match status" value="1"/>
</dbReference>
<keyword evidence="1" id="KW-0547">Nucleotide-binding</keyword>
<dbReference type="InterPro" id="IPR047661">
    <property type="entry name" value="IstB"/>
</dbReference>
<gene>
    <name evidence="4" type="ORF">DWX92_08630</name>
</gene>
<dbReference type="PANTHER" id="PTHR30050">
    <property type="entry name" value="CHROMOSOMAL REPLICATION INITIATOR PROTEIN DNAA"/>
    <property type="match status" value="1"/>
</dbReference>
<dbReference type="EMBL" id="QRVM01000041">
    <property type="protein sequence ID" value="RGS45255.1"/>
    <property type="molecule type" value="Genomic_DNA"/>
</dbReference>
<accession>A0A412IYG8</accession>
<sequence length="245" mass="28778">MNQELYEKLREMRLPIMAEEYKDQSENPSIQNMTFEERFESMVIKEYDSRINHTVERYIKNAHFYDSNANLQDINYKPDREINRGLIEELSTNEYIQQKLNIILIGASGSGKTWISNAFGVNACMERYRVQYTRLPDLFQEIEEAKIQGHYKKCMKKLSKVDLLILDEFLLTTISECERNDLFEVIQSRTDKKSTIYCSQWAPEGWLGKLGDGPLADAILDRIRNSSYTILLKGRSLREDYSKIK</sequence>
<evidence type="ECO:0000259" key="3">
    <source>
        <dbReference type="Pfam" id="PF01695"/>
    </source>
</evidence>
<dbReference type="PIRSF" id="PIRSF003073">
    <property type="entry name" value="DNAC_TnpB_IstB"/>
    <property type="match status" value="1"/>
</dbReference>
<dbReference type="Proteomes" id="UP000285274">
    <property type="component" value="Unassembled WGS sequence"/>
</dbReference>
<name>A0A412IYG8_9FIRM</name>
<dbReference type="Pfam" id="PF01695">
    <property type="entry name" value="IstB_IS21"/>
    <property type="match status" value="1"/>
</dbReference>
<dbReference type="InterPro" id="IPR027417">
    <property type="entry name" value="P-loop_NTPase"/>
</dbReference>
<keyword evidence="2" id="KW-0067">ATP-binding</keyword>
<evidence type="ECO:0000313" key="4">
    <source>
        <dbReference type="EMBL" id="RGS45255.1"/>
    </source>
</evidence>
<proteinExistence type="predicted"/>